<comment type="caution">
    <text evidence="1">The sequence shown here is derived from an EMBL/GenBank/DDBJ whole genome shotgun (WGS) entry which is preliminary data.</text>
</comment>
<name>A0ABY2WH93_9FLAO</name>
<organism evidence="1 2">
    <name type="scientific">Flagellimonas algicola</name>
    <dbReference type="NCBI Taxonomy" id="2583815"/>
    <lineage>
        <taxon>Bacteria</taxon>
        <taxon>Pseudomonadati</taxon>
        <taxon>Bacteroidota</taxon>
        <taxon>Flavobacteriia</taxon>
        <taxon>Flavobacteriales</taxon>
        <taxon>Flavobacteriaceae</taxon>
        <taxon>Flagellimonas</taxon>
    </lineage>
</organism>
<evidence type="ECO:0000313" key="2">
    <source>
        <dbReference type="Proteomes" id="UP000751614"/>
    </source>
</evidence>
<dbReference type="EMBL" id="VCNI01000004">
    <property type="protein sequence ID" value="TMU50758.1"/>
    <property type="molecule type" value="Genomic_DNA"/>
</dbReference>
<keyword evidence="2" id="KW-1185">Reference proteome</keyword>
<protein>
    <submittedName>
        <fullName evidence="1">Uncharacterized protein</fullName>
    </submittedName>
</protein>
<proteinExistence type="predicted"/>
<reference evidence="1 2" key="1">
    <citation type="submission" date="2019-05" db="EMBL/GenBank/DDBJ databases">
        <title>Flagellimonas sp. AsT0115, sp. nov., isolated from a marine red algae, Asparagopsis taxiformis.</title>
        <authorList>
            <person name="Kim J."/>
            <person name="Jeong S.E."/>
            <person name="Jeon C.O."/>
        </authorList>
    </citation>
    <scope>NUCLEOTIDE SEQUENCE [LARGE SCALE GENOMIC DNA]</scope>
    <source>
        <strain evidence="1 2">AsT0115</strain>
    </source>
</reference>
<accession>A0ABY2WH93</accession>
<gene>
    <name evidence="1" type="ORF">FGG15_18345</name>
</gene>
<dbReference type="Proteomes" id="UP000751614">
    <property type="component" value="Unassembled WGS sequence"/>
</dbReference>
<sequence length="62" mass="6975">MIRNRTKFLVVLLLIPLISMGQIPDGQFIDADKSASKVAKIKPFIQKDMGFTTRCTFGITLF</sequence>
<evidence type="ECO:0000313" key="1">
    <source>
        <dbReference type="EMBL" id="TMU50758.1"/>
    </source>
</evidence>
<dbReference type="RefSeq" id="WP_138839073.1">
    <property type="nucleotide sequence ID" value="NZ_VCNI01000004.1"/>
</dbReference>